<evidence type="ECO:0000256" key="1">
    <source>
        <dbReference type="SAM" id="MobiDB-lite"/>
    </source>
</evidence>
<dbReference type="AlphaFoldDB" id="I3TA45"/>
<dbReference type="InterPro" id="IPR011032">
    <property type="entry name" value="GroES-like_sf"/>
</dbReference>
<reference evidence="3" key="1">
    <citation type="submission" date="2012-05" db="EMBL/GenBank/DDBJ databases">
        <authorList>
            <person name="Krishnakumar V."/>
            <person name="Cheung F."/>
            <person name="Xiao Y."/>
            <person name="Chan A."/>
            <person name="Moskal W.A."/>
            <person name="Town C.D."/>
        </authorList>
    </citation>
    <scope>NUCLEOTIDE SEQUENCE</scope>
</reference>
<evidence type="ECO:0000313" key="3">
    <source>
        <dbReference type="EMBL" id="AFK49387.1"/>
    </source>
</evidence>
<accession>I3TA45</accession>
<dbReference type="EMBL" id="BT149593">
    <property type="protein sequence ID" value="AFK49387.1"/>
    <property type="molecule type" value="mRNA"/>
</dbReference>
<dbReference type="ExpressionAtlas" id="I3TA45">
    <property type="expression patterns" value="differential"/>
</dbReference>
<organism evidence="3">
    <name type="scientific">Medicago truncatula</name>
    <name type="common">Barrel medic</name>
    <name type="synonym">Medicago tribuloides</name>
    <dbReference type="NCBI Taxonomy" id="3880"/>
    <lineage>
        <taxon>Eukaryota</taxon>
        <taxon>Viridiplantae</taxon>
        <taxon>Streptophyta</taxon>
        <taxon>Embryophyta</taxon>
        <taxon>Tracheophyta</taxon>
        <taxon>Spermatophyta</taxon>
        <taxon>Magnoliopsida</taxon>
        <taxon>eudicotyledons</taxon>
        <taxon>Gunneridae</taxon>
        <taxon>Pentapetalae</taxon>
        <taxon>rosids</taxon>
        <taxon>fabids</taxon>
        <taxon>Fabales</taxon>
        <taxon>Fabaceae</taxon>
        <taxon>Papilionoideae</taxon>
        <taxon>50 kb inversion clade</taxon>
        <taxon>NPAAA clade</taxon>
        <taxon>Hologalegina</taxon>
        <taxon>IRL clade</taxon>
        <taxon>Trifolieae</taxon>
        <taxon>Medicago</taxon>
    </lineage>
</organism>
<dbReference type="InterPro" id="IPR013154">
    <property type="entry name" value="ADH-like_N"/>
</dbReference>
<feature type="domain" description="Alcohol dehydrogenase-like N-terminal" evidence="2">
    <location>
        <begin position="73"/>
        <end position="161"/>
    </location>
</feature>
<dbReference type="PANTHER" id="PTHR43677">
    <property type="entry name" value="SHORT-CHAIN DEHYDROGENASE/REDUCTASE"/>
    <property type="match status" value="1"/>
</dbReference>
<evidence type="ECO:0000259" key="2">
    <source>
        <dbReference type="Pfam" id="PF08240"/>
    </source>
</evidence>
<dbReference type="Pfam" id="PF08240">
    <property type="entry name" value="ADH_N"/>
    <property type="match status" value="1"/>
</dbReference>
<protein>
    <recommendedName>
        <fullName evidence="2">Alcohol dehydrogenase-like N-terminal domain-containing protein</fullName>
    </recommendedName>
</protein>
<sequence>MDLLIVEVWSTGPPHQKKQSTSTRPTRFRRKSEYQAPSIKLPDSFEKTVVHTLTHNFRNATSIVRAPLRLPIKPNHVLVKIIYAGVNASDVNFSSGRYFGGNNKETAARLPFDAGFEAVGIIAAVGDSVTDLKVGMPCAFMTFGGYAEFTMIPSKYALPVPRPDPEAVAMLTSGLTASIALEKVD</sequence>
<dbReference type="InterPro" id="IPR051397">
    <property type="entry name" value="Zn-ADH-like_protein"/>
</dbReference>
<feature type="region of interest" description="Disordered" evidence="1">
    <location>
        <begin position="12"/>
        <end position="34"/>
    </location>
</feature>
<dbReference type="PANTHER" id="PTHR43677:SF3">
    <property type="entry name" value="PROSTAGLANDIN REDUCTASE 3"/>
    <property type="match status" value="1"/>
</dbReference>
<proteinExistence type="evidence at transcript level"/>
<dbReference type="SUPFAM" id="SSF50129">
    <property type="entry name" value="GroES-like"/>
    <property type="match status" value="1"/>
</dbReference>
<name>I3TA45_MEDTR</name>
<dbReference type="Gene3D" id="3.90.180.10">
    <property type="entry name" value="Medium-chain alcohol dehydrogenases, catalytic domain"/>
    <property type="match status" value="1"/>
</dbReference>
<dbReference type="Gene3D" id="3.40.50.720">
    <property type="entry name" value="NAD(P)-binding Rossmann-like Domain"/>
    <property type="match status" value="1"/>
</dbReference>